<organism evidence="1 2">
    <name type="scientific">Chthoniobacter flavus Ellin428</name>
    <dbReference type="NCBI Taxonomy" id="497964"/>
    <lineage>
        <taxon>Bacteria</taxon>
        <taxon>Pseudomonadati</taxon>
        <taxon>Verrucomicrobiota</taxon>
        <taxon>Spartobacteria</taxon>
        <taxon>Chthoniobacterales</taxon>
        <taxon>Chthoniobacteraceae</taxon>
        <taxon>Chthoniobacter</taxon>
    </lineage>
</organism>
<dbReference type="STRING" id="497964.CfE428DRAFT_4103"/>
<sequence length="174" mass="19185" precursor="true">MRVSWIAYAVATAVSLTSATPHLRGAPAPSREEVLAATLRPYTGESVHGVDTSTLTGKVMCGYQGWFNCEGDGANRGWVHWVKGRGIPSPSNIKVDLWPDVSELGADERFDTAFHHVDGTTAQIFSSFKEATVLRHFKWMRDYGIDGVFVQRFVGGARSADFQRQNNTRARALP</sequence>
<dbReference type="RefSeq" id="WP_006981427.1">
    <property type="nucleotide sequence ID" value="NZ_ABVL01000013.1"/>
</dbReference>
<dbReference type="EMBL" id="ABVL01000013">
    <property type="protein sequence ID" value="EDY18319.1"/>
    <property type="molecule type" value="Genomic_DNA"/>
</dbReference>
<dbReference type="Proteomes" id="UP000005824">
    <property type="component" value="Unassembled WGS sequence"/>
</dbReference>
<dbReference type="AlphaFoldDB" id="B4D5B4"/>
<evidence type="ECO:0000313" key="1">
    <source>
        <dbReference type="EMBL" id="EDY18319.1"/>
    </source>
</evidence>
<comment type="caution">
    <text evidence="1">The sequence shown here is derived from an EMBL/GenBank/DDBJ whole genome shotgun (WGS) entry which is preliminary data.</text>
</comment>
<accession>B4D5B4</accession>
<keyword evidence="2" id="KW-1185">Reference proteome</keyword>
<reference evidence="1 2" key="1">
    <citation type="journal article" date="2011" name="J. Bacteriol.">
        <title>Genome sequence of Chthoniobacter flavus Ellin428, an aerobic heterotrophic soil bacterium.</title>
        <authorList>
            <person name="Kant R."/>
            <person name="van Passel M.W."/>
            <person name="Palva A."/>
            <person name="Lucas S."/>
            <person name="Lapidus A."/>
            <person name="Glavina Del Rio T."/>
            <person name="Dalin E."/>
            <person name="Tice H."/>
            <person name="Bruce D."/>
            <person name="Goodwin L."/>
            <person name="Pitluck S."/>
            <person name="Larimer F.W."/>
            <person name="Land M.L."/>
            <person name="Hauser L."/>
            <person name="Sangwan P."/>
            <person name="de Vos W.M."/>
            <person name="Janssen P.H."/>
            <person name="Smidt H."/>
        </authorList>
    </citation>
    <scope>NUCLEOTIDE SEQUENCE [LARGE SCALE GENOMIC DNA]</scope>
    <source>
        <strain evidence="1 2">Ellin428</strain>
    </source>
</reference>
<protein>
    <submittedName>
        <fullName evidence="1">Uncharacterized protein</fullName>
    </submittedName>
</protein>
<dbReference type="InParanoid" id="B4D5B4"/>
<gene>
    <name evidence="1" type="ORF">CfE428DRAFT_4103</name>
</gene>
<dbReference type="Gene3D" id="3.20.20.80">
    <property type="entry name" value="Glycosidases"/>
    <property type="match status" value="1"/>
</dbReference>
<proteinExistence type="predicted"/>
<evidence type="ECO:0000313" key="2">
    <source>
        <dbReference type="Proteomes" id="UP000005824"/>
    </source>
</evidence>
<dbReference type="eggNOG" id="COG3507">
    <property type="taxonomic scope" value="Bacteria"/>
</dbReference>
<name>B4D5B4_9BACT</name>